<name>C9Y919_CURXX</name>
<evidence type="ECO:0000313" key="1">
    <source>
        <dbReference type="EMBL" id="CBA28222.1"/>
    </source>
</evidence>
<accession>C9Y919</accession>
<sequence length="47" mass="5454">MDATIADAHFKLQPRTLVKKRLKDKQHCPLENNPLKDEGRLLELESL</sequence>
<dbReference type="EMBL" id="FN543104">
    <property type="protein sequence ID" value="CBA28222.1"/>
    <property type="molecule type" value="Genomic_DNA"/>
</dbReference>
<protein>
    <submittedName>
        <fullName evidence="1">Uncharacterized protein</fullName>
    </submittedName>
</protein>
<proteinExistence type="predicted"/>
<reference evidence="1" key="1">
    <citation type="journal article" date="2010" name="Nature">
        <title>The dynamic genome of Hydra.</title>
        <authorList>
            <person name="Chapman J.A."/>
            <person name="Kirkness E.F."/>
            <person name="Simakov O."/>
            <person name="Hampson S.E."/>
            <person name="Mitros T."/>
            <person name="Weinmaier T."/>
            <person name="Rattei T."/>
            <person name="Balasubramanian P.G."/>
            <person name="Borman J."/>
            <person name="Busam D."/>
            <person name="Disbennett K."/>
            <person name="Pfannkoch C."/>
            <person name="Sumin N."/>
            <person name="Sutton G."/>
            <person name="Viswanathan L."/>
            <person name="Walenz B."/>
            <person name="Goodstein D.M."/>
            <person name="Hellsten U."/>
            <person name="Kawashima T."/>
            <person name="Prochnik S.E."/>
            <person name="Putnam N.H."/>
            <person name="Shu S."/>
            <person name="Blumberg B."/>
            <person name="Dana C.E."/>
            <person name="Gee L."/>
            <person name="Kibler D.F."/>
            <person name="Law L."/>
            <person name="Lindgens D."/>
            <person name="Martinez D.E."/>
            <person name="Peng J."/>
            <person name="Wigge P.A."/>
            <person name="Bertulat B."/>
            <person name="Guder C."/>
            <person name="Nakamura Y."/>
            <person name="Ozbek S."/>
            <person name="Watanabe H."/>
            <person name="Khalturin K."/>
            <person name="Hemmrich G."/>
            <person name="Franke A."/>
            <person name="Augustin R."/>
            <person name="Fraune S."/>
            <person name="Hayakawa E."/>
            <person name="Hayakawa S."/>
            <person name="Hirose M."/>
            <person name="Hwang J."/>
            <person name="Ikeo K."/>
            <person name="Nishimiya-Fujisawa C."/>
            <person name="Ogura A."/>
            <person name="Takahashi T."/>
            <person name="Steinmetz P.R."/>
            <person name="Zhang X."/>
            <person name="Aufschnaiter R."/>
            <person name="Eder M.K."/>
            <person name="Gorny A.K."/>
            <person name="Salvenmoser W."/>
            <person name="Heimberg A.M."/>
            <person name="Wheeler B.M."/>
            <person name="Peterson K.J."/>
            <person name="Boettger A."/>
            <person name="Tischler P."/>
            <person name="Wolf A."/>
            <person name="Gojobori T."/>
            <person name="Remington K.A."/>
            <person name="Strausberg R.L."/>
            <person name="Venter J."/>
            <person name="Technau U."/>
            <person name="Hobmayer B."/>
            <person name="Bosch T.C."/>
            <person name="Holstein T.W."/>
            <person name="Fujisawa T."/>
            <person name="Bode H.R."/>
            <person name="David C.N."/>
            <person name="Rokhsar D.S."/>
            <person name="Steele R.E."/>
        </authorList>
    </citation>
    <scope>NUCLEOTIDE SEQUENCE</scope>
</reference>
<organism evidence="1">
    <name type="scientific">Curvibacter symbiont subsp. Hydra magnipapillata</name>
    <dbReference type="NCBI Taxonomy" id="667019"/>
    <lineage>
        <taxon>Bacteria</taxon>
        <taxon>Pseudomonadati</taxon>
        <taxon>Pseudomonadota</taxon>
        <taxon>Betaproteobacteria</taxon>
        <taxon>Burkholderiales</taxon>
        <taxon>Comamonadaceae</taxon>
        <taxon>Curvibacter</taxon>
    </lineage>
</organism>
<dbReference type="AlphaFoldDB" id="C9Y919"/>
<gene>
    <name evidence="1" type="ORF">Csp_A06200</name>
</gene>